<organism evidence="7 8">
    <name type="scientific">Tepidibacter formicigenes DSM 15518</name>
    <dbReference type="NCBI Taxonomy" id="1123349"/>
    <lineage>
        <taxon>Bacteria</taxon>
        <taxon>Bacillati</taxon>
        <taxon>Bacillota</taxon>
        <taxon>Clostridia</taxon>
        <taxon>Peptostreptococcales</taxon>
        <taxon>Peptostreptococcaceae</taxon>
        <taxon>Tepidibacter</taxon>
    </lineage>
</organism>
<comment type="similarity">
    <text evidence="1">In the C-terminal section; belongs to the transposase 35 family.</text>
</comment>
<keyword evidence="2" id="KW-0815">Transposition</keyword>
<reference evidence="8" key="1">
    <citation type="submission" date="2016-11" db="EMBL/GenBank/DDBJ databases">
        <authorList>
            <person name="Varghese N."/>
            <person name="Submissions S."/>
        </authorList>
    </citation>
    <scope>NUCLEOTIDE SEQUENCE [LARGE SCALE GENOMIC DNA]</scope>
    <source>
        <strain evidence="8">DSM 15518</strain>
    </source>
</reference>
<feature type="domain" description="Probable transposase IS891/IS1136/IS1341" evidence="5">
    <location>
        <begin position="181"/>
        <end position="299"/>
    </location>
</feature>
<dbReference type="InterPro" id="IPR010095">
    <property type="entry name" value="Cas12f1-like_TNB"/>
</dbReference>
<keyword evidence="8" id="KW-1185">Reference proteome</keyword>
<evidence type="ECO:0000256" key="2">
    <source>
        <dbReference type="ARBA" id="ARBA00022578"/>
    </source>
</evidence>
<dbReference type="OrthoDB" id="442799at2"/>
<keyword evidence="4" id="KW-0233">DNA recombination</keyword>
<evidence type="ECO:0000259" key="6">
    <source>
        <dbReference type="Pfam" id="PF07282"/>
    </source>
</evidence>
<dbReference type="Pfam" id="PF01385">
    <property type="entry name" value="OrfB_IS605"/>
    <property type="match status" value="1"/>
</dbReference>
<accession>A0A1M6SB69</accession>
<dbReference type="Proteomes" id="UP000242497">
    <property type="component" value="Unassembled WGS sequence"/>
</dbReference>
<dbReference type="GO" id="GO:0032196">
    <property type="term" value="P:transposition"/>
    <property type="evidence" value="ECO:0007669"/>
    <property type="project" value="UniProtKB-KW"/>
</dbReference>
<evidence type="ECO:0000256" key="1">
    <source>
        <dbReference type="ARBA" id="ARBA00008761"/>
    </source>
</evidence>
<dbReference type="EMBL" id="FRAE01000069">
    <property type="protein sequence ID" value="SHK41961.1"/>
    <property type="molecule type" value="Genomic_DNA"/>
</dbReference>
<gene>
    <name evidence="7" type="ORF">SAMN02744037_02304</name>
</gene>
<dbReference type="STRING" id="1123349.SAMN02744037_02304"/>
<sequence>MKLSFKFKPSFTVEQLKIIEELSYHTTKLYNVANYDLRENGFKSYVDIENTFKSNWHCDFLHSHTRQQAFKILEQNWKSYFASIKDYKVNPHKYNGLPKPPKFKNMEDRRNEIIFTNLAIRFQDNILKLSLSKAIKSIFEVESLNLEVSNKLQSLMNWKELQQVRIKWDNSLKQWYLIAIYKKQELEQNVNNTNVMAIDLGLDNLATLTFKENSKNYLFCGKKLKSVNAYTNKKIAYLQSIEMKKCGSDKFKNTKEINRLRRYRNNYINDYLHKVSKNIIDKAIEHDVRKIVIGKLKGIKQNMNYNKGFVQIPIQRLAELIEYKAKLNGVEVKYKEESYTSGCSAFDLEPITKKNYDKTRRVVRGLFKSGYGFVNSDVNGSLNILRKEEKCIPKLVETMRDKGKCSRPLRIRVAC</sequence>
<dbReference type="NCBIfam" id="TIGR01766">
    <property type="entry name" value="IS200/IS605 family accessory protein TnpB-like domain"/>
    <property type="match status" value="1"/>
</dbReference>
<dbReference type="AlphaFoldDB" id="A0A1M6SB69"/>
<evidence type="ECO:0000313" key="7">
    <source>
        <dbReference type="EMBL" id="SHK41961.1"/>
    </source>
</evidence>
<dbReference type="GO" id="GO:0006310">
    <property type="term" value="P:DNA recombination"/>
    <property type="evidence" value="ECO:0007669"/>
    <property type="project" value="UniProtKB-KW"/>
</dbReference>
<dbReference type="GO" id="GO:0003677">
    <property type="term" value="F:DNA binding"/>
    <property type="evidence" value="ECO:0007669"/>
    <property type="project" value="UniProtKB-KW"/>
</dbReference>
<keyword evidence="3" id="KW-0238">DNA-binding</keyword>
<evidence type="ECO:0000256" key="4">
    <source>
        <dbReference type="ARBA" id="ARBA00023172"/>
    </source>
</evidence>
<protein>
    <submittedName>
        <fullName evidence="7">Transposase, IS605 OrfB family, central region</fullName>
    </submittedName>
</protein>
<name>A0A1M6SB69_9FIRM</name>
<evidence type="ECO:0000313" key="8">
    <source>
        <dbReference type="Proteomes" id="UP000242497"/>
    </source>
</evidence>
<feature type="domain" description="Cas12f1-like TNB" evidence="6">
    <location>
        <begin position="316"/>
        <end position="384"/>
    </location>
</feature>
<evidence type="ECO:0000259" key="5">
    <source>
        <dbReference type="Pfam" id="PF01385"/>
    </source>
</evidence>
<proteinExistence type="inferred from homology"/>
<dbReference type="InterPro" id="IPR001959">
    <property type="entry name" value="Transposase"/>
</dbReference>
<dbReference type="RefSeq" id="WP_072890146.1">
    <property type="nucleotide sequence ID" value="NZ_FRAE01000069.1"/>
</dbReference>
<dbReference type="NCBIfam" id="NF040570">
    <property type="entry name" value="guided_TnpB"/>
    <property type="match status" value="1"/>
</dbReference>
<evidence type="ECO:0000256" key="3">
    <source>
        <dbReference type="ARBA" id="ARBA00023125"/>
    </source>
</evidence>
<dbReference type="Pfam" id="PF07282">
    <property type="entry name" value="Cas12f1-like_TNB"/>
    <property type="match status" value="1"/>
</dbReference>